<accession>A0ABQ4R0A1</accession>
<proteinExistence type="predicted"/>
<organism evidence="2 3">
    <name type="scientific">Methylobacterium crusticola</name>
    <dbReference type="NCBI Taxonomy" id="1697972"/>
    <lineage>
        <taxon>Bacteria</taxon>
        <taxon>Pseudomonadati</taxon>
        <taxon>Pseudomonadota</taxon>
        <taxon>Alphaproteobacteria</taxon>
        <taxon>Hyphomicrobiales</taxon>
        <taxon>Methylobacteriaceae</taxon>
        <taxon>Methylobacterium</taxon>
    </lineage>
</organism>
<gene>
    <name evidence="2" type="ORF">OPKNFCMD_3853</name>
</gene>
<protein>
    <submittedName>
        <fullName evidence="2">Uncharacterized protein</fullName>
    </submittedName>
</protein>
<dbReference type="EMBL" id="BPQH01000012">
    <property type="protein sequence ID" value="GJD51102.1"/>
    <property type="molecule type" value="Genomic_DNA"/>
</dbReference>
<keyword evidence="3" id="KW-1185">Reference proteome</keyword>
<evidence type="ECO:0000313" key="2">
    <source>
        <dbReference type="EMBL" id="GJD51102.1"/>
    </source>
</evidence>
<name>A0ABQ4R0A1_9HYPH</name>
<comment type="caution">
    <text evidence="2">The sequence shown here is derived from an EMBL/GenBank/DDBJ whole genome shotgun (WGS) entry which is preliminary data.</text>
</comment>
<evidence type="ECO:0000256" key="1">
    <source>
        <dbReference type="SAM" id="MobiDB-lite"/>
    </source>
</evidence>
<dbReference type="RefSeq" id="WP_162501376.1">
    <property type="nucleotide sequence ID" value="NZ_BPQH01000012.1"/>
</dbReference>
<feature type="region of interest" description="Disordered" evidence="1">
    <location>
        <begin position="19"/>
        <end position="39"/>
    </location>
</feature>
<dbReference type="Proteomes" id="UP001055167">
    <property type="component" value="Unassembled WGS sequence"/>
</dbReference>
<reference evidence="2" key="2">
    <citation type="submission" date="2021-08" db="EMBL/GenBank/DDBJ databases">
        <authorList>
            <person name="Tani A."/>
            <person name="Ola A."/>
            <person name="Ogura Y."/>
            <person name="Katsura K."/>
            <person name="Hayashi T."/>
        </authorList>
    </citation>
    <scope>NUCLEOTIDE SEQUENCE</scope>
    <source>
        <strain evidence="2">KCTC 52305</strain>
    </source>
</reference>
<evidence type="ECO:0000313" key="3">
    <source>
        <dbReference type="Proteomes" id="UP001055167"/>
    </source>
</evidence>
<reference evidence="2" key="1">
    <citation type="journal article" date="2021" name="Front. Microbiol.">
        <title>Comprehensive Comparative Genomics and Phenotyping of Methylobacterium Species.</title>
        <authorList>
            <person name="Alessa O."/>
            <person name="Ogura Y."/>
            <person name="Fujitani Y."/>
            <person name="Takami H."/>
            <person name="Hayashi T."/>
            <person name="Sahin N."/>
            <person name="Tani A."/>
        </authorList>
    </citation>
    <scope>NUCLEOTIDE SEQUENCE</scope>
    <source>
        <strain evidence="2">KCTC 52305</strain>
    </source>
</reference>
<sequence>MPAMPPVCEVSIALDRATAARLAPPPPRRSAREPEGVRAAGPARSFAGLTVSIGAVARQAIAEARAKRAGTEAVLPLAPEPAPISISLAPPRDLADALAGYTFAQLYTHALDGLRRARINLEHAEDLASGRHEPRELRRDPTAFAPTPGCVAEFVATARVKAAEAEALCAVLALCAGREPLVAQALAGEGA</sequence>